<dbReference type="AlphaFoldDB" id="A0A328TMV2"/>
<comment type="caution">
    <text evidence="4">The sequence shown here is derived from an EMBL/GenBank/DDBJ whole genome shotgun (WGS) entry which is preliminary data.</text>
</comment>
<gene>
    <name evidence="4" type="ORF">ACZ87_01479</name>
    <name evidence="3" type="ORF">ACZ87_01484</name>
</gene>
<protein>
    <submittedName>
        <fullName evidence="4">Cytochrome C assembly family protein</fullName>
    </submittedName>
</protein>
<dbReference type="GO" id="GO:0005886">
    <property type="term" value="C:plasma membrane"/>
    <property type="evidence" value="ECO:0007669"/>
    <property type="project" value="TreeGrafter"/>
</dbReference>
<dbReference type="PANTHER" id="PTHR38034:SF1">
    <property type="entry name" value="INNER MEMBRANE PROTEIN YPJD"/>
    <property type="match status" value="1"/>
</dbReference>
<evidence type="ECO:0000313" key="4">
    <source>
        <dbReference type="EMBL" id="RAP71698.1"/>
    </source>
</evidence>
<dbReference type="InterPro" id="IPR002541">
    <property type="entry name" value="Cyt_c_assembly"/>
</dbReference>
<keyword evidence="5" id="KW-1185">Reference proteome</keyword>
<dbReference type="PANTHER" id="PTHR38034">
    <property type="entry name" value="INNER MEMBRANE PROTEIN YPJD"/>
    <property type="match status" value="1"/>
</dbReference>
<dbReference type="Pfam" id="PF01578">
    <property type="entry name" value="Cytochrom_C_asm"/>
    <property type="match status" value="1"/>
</dbReference>
<dbReference type="InterPro" id="IPR052372">
    <property type="entry name" value="YpjD/HemX"/>
</dbReference>
<evidence type="ECO:0000313" key="3">
    <source>
        <dbReference type="EMBL" id="RAP71689.1"/>
    </source>
</evidence>
<organism evidence="4 5">
    <name type="scientific">Candidatus Erwinia dacicola</name>
    <dbReference type="NCBI Taxonomy" id="252393"/>
    <lineage>
        <taxon>Bacteria</taxon>
        <taxon>Pseudomonadati</taxon>
        <taxon>Pseudomonadota</taxon>
        <taxon>Gammaproteobacteria</taxon>
        <taxon>Enterobacterales</taxon>
        <taxon>Erwiniaceae</taxon>
        <taxon>Erwinia</taxon>
    </lineage>
</organism>
<keyword evidence="1" id="KW-0812">Transmembrane</keyword>
<dbReference type="EMBL" id="LJAM02000110">
    <property type="protein sequence ID" value="RAP71698.1"/>
    <property type="molecule type" value="Genomic_DNA"/>
</dbReference>
<dbReference type="Proteomes" id="UP000244334">
    <property type="component" value="Unassembled WGS sequence"/>
</dbReference>
<feature type="domain" description="Cytochrome c assembly protein" evidence="2">
    <location>
        <begin position="4"/>
        <end position="51"/>
    </location>
</feature>
<dbReference type="GO" id="GO:0017004">
    <property type="term" value="P:cytochrome complex assembly"/>
    <property type="evidence" value="ECO:0007669"/>
    <property type="project" value="InterPro"/>
</dbReference>
<evidence type="ECO:0000259" key="2">
    <source>
        <dbReference type="Pfam" id="PF01578"/>
    </source>
</evidence>
<sequence length="53" mass="5856">MLINLAFATFVSNAFITHLETTPGMMVHICFALFAYATLIIAALYALQLAWCC</sequence>
<keyword evidence="1" id="KW-1133">Transmembrane helix</keyword>
<dbReference type="EMBL" id="LJAM02000111">
    <property type="protein sequence ID" value="RAP71689.1"/>
    <property type="molecule type" value="Genomic_DNA"/>
</dbReference>
<evidence type="ECO:0000313" key="5">
    <source>
        <dbReference type="Proteomes" id="UP000244334"/>
    </source>
</evidence>
<reference evidence="4 5" key="1">
    <citation type="submission" date="2018-04" db="EMBL/GenBank/DDBJ databases">
        <title>Genomes of the Obligate Erwinia dacicola and Facultative Enterobacter sp. OLF Endosymbionts of the Olive Fruit fly, Bactrocera oleae.</title>
        <authorList>
            <person name="Estes A.M."/>
            <person name="Hearn D.J."/>
            <person name="Agarwal S."/>
            <person name="Pierson E.A."/>
            <person name="Dunning-Hotopp J.C."/>
        </authorList>
    </citation>
    <scope>NUCLEOTIDE SEQUENCE [LARGE SCALE GENOMIC DNA]</scope>
    <source>
        <strain evidence="4 5">Oroville</strain>
    </source>
</reference>
<dbReference type="GO" id="GO:0020037">
    <property type="term" value="F:heme binding"/>
    <property type="evidence" value="ECO:0007669"/>
    <property type="project" value="InterPro"/>
</dbReference>
<accession>A0A328TMV2</accession>
<keyword evidence="1" id="KW-0472">Membrane</keyword>
<evidence type="ECO:0000256" key="1">
    <source>
        <dbReference type="SAM" id="Phobius"/>
    </source>
</evidence>
<name>A0A328TMV2_9GAMM</name>
<proteinExistence type="predicted"/>
<feature type="transmembrane region" description="Helical" evidence="1">
    <location>
        <begin position="24"/>
        <end position="47"/>
    </location>
</feature>